<feature type="transmembrane region" description="Helical" evidence="1">
    <location>
        <begin position="186"/>
        <end position="205"/>
    </location>
</feature>
<feature type="transmembrane region" description="Helical" evidence="1">
    <location>
        <begin position="38"/>
        <end position="55"/>
    </location>
</feature>
<reference evidence="3" key="2">
    <citation type="submission" date="2012-03" db="EMBL/GenBank/DDBJ databases">
        <title>The complete genome sequence of the pioneer microbe on fresh volcanic deposit, Leptospirillum ferrooxidans strain C2-3.</title>
        <authorList>
            <person name="Fujimura R."/>
            <person name="Sato Y."/>
            <person name="Nishizawa T."/>
            <person name="Nanba K."/>
            <person name="Oshima K."/>
            <person name="Hattori M."/>
            <person name="Kamijo T."/>
            <person name="Ohta H."/>
        </authorList>
    </citation>
    <scope>NUCLEOTIDE SEQUENCE [LARGE SCALE GENOMIC DNA]</scope>
    <source>
        <strain evidence="3">C2-3</strain>
    </source>
</reference>
<name>I0IKL2_LEPFC</name>
<dbReference type="EMBL" id="AP012342">
    <property type="protein sequence ID" value="BAM05811.1"/>
    <property type="molecule type" value="Genomic_DNA"/>
</dbReference>
<feature type="transmembrane region" description="Helical" evidence="1">
    <location>
        <begin position="120"/>
        <end position="140"/>
    </location>
</feature>
<gene>
    <name evidence="2" type="ordered locus">LFE_0082</name>
</gene>
<evidence type="ECO:0000256" key="1">
    <source>
        <dbReference type="SAM" id="Phobius"/>
    </source>
</evidence>
<reference evidence="2 3" key="1">
    <citation type="journal article" date="2012" name="J. Bacteriol.">
        <title>Complete Genome Sequence of Leptospirillum ferrooxidans Strain C2-3, Isolated from a Fresh Volcanic Ash Deposit on the Island of Miyake, Japan.</title>
        <authorList>
            <person name="Fujimura R."/>
            <person name="Sato Y."/>
            <person name="Nishizawa T."/>
            <person name="Oshima K."/>
            <person name="Kim S.-W."/>
            <person name="Hattori M."/>
            <person name="Kamijo T."/>
            <person name="Ohta H."/>
        </authorList>
    </citation>
    <scope>NUCLEOTIDE SEQUENCE [LARGE SCALE GENOMIC DNA]</scope>
    <source>
        <strain evidence="2 3">C2-3</strain>
    </source>
</reference>
<dbReference type="STRING" id="1162668.LFE_0082"/>
<dbReference type="HOGENOM" id="CLU_1128530_0_0_0"/>
<dbReference type="eggNOG" id="ENOG5032UNK">
    <property type="taxonomic scope" value="Bacteria"/>
</dbReference>
<dbReference type="AlphaFoldDB" id="I0IKL2"/>
<sequence>MTGSEQKAGVLILAGASVAPLIFPISQAGYASMADLGKWALIPSVAVVFFLALWARIRGMSSLVNRIVAGAGAGLLATVGLEVVRSISFHYGGMPGNLPELLGVLLTNRIMDGPNVFSDLVGWGYHFWNGLCFGVIYTVLLGRRGTWVGLGYGMLIGLVFLLSPAVRSQGIGFMGKDMPAMPLTVAIAHGVFGTILGFLAYRWVWVGQKFLYS</sequence>
<accession>I0IKL2</accession>
<proteinExistence type="predicted"/>
<keyword evidence="1" id="KW-0472">Membrane</keyword>
<evidence type="ECO:0000313" key="2">
    <source>
        <dbReference type="EMBL" id="BAM05811.1"/>
    </source>
</evidence>
<dbReference type="OrthoDB" id="5822955at2"/>
<keyword evidence="3" id="KW-1185">Reference proteome</keyword>
<feature type="transmembrane region" description="Helical" evidence="1">
    <location>
        <begin position="67"/>
        <end position="91"/>
    </location>
</feature>
<protein>
    <submittedName>
        <fullName evidence="2">Uncharacterized protein</fullName>
    </submittedName>
</protein>
<keyword evidence="1" id="KW-1133">Transmembrane helix</keyword>
<dbReference type="RefSeq" id="WP_014448306.1">
    <property type="nucleotide sequence ID" value="NC_017094.1"/>
</dbReference>
<dbReference type="PATRIC" id="fig|1162668.3.peg.95"/>
<keyword evidence="1" id="KW-0812">Transmembrane</keyword>
<dbReference type="KEGG" id="lfc:LFE_0082"/>
<organism evidence="2 3">
    <name type="scientific">Leptospirillum ferrooxidans (strain C2-3)</name>
    <dbReference type="NCBI Taxonomy" id="1162668"/>
    <lineage>
        <taxon>Bacteria</taxon>
        <taxon>Pseudomonadati</taxon>
        <taxon>Nitrospirota</taxon>
        <taxon>Nitrospiria</taxon>
        <taxon>Nitrospirales</taxon>
        <taxon>Nitrospiraceae</taxon>
        <taxon>Leptospirillum</taxon>
    </lineage>
</organism>
<dbReference type="Proteomes" id="UP000007382">
    <property type="component" value="Chromosome"/>
</dbReference>
<feature type="transmembrane region" description="Helical" evidence="1">
    <location>
        <begin position="147"/>
        <end position="166"/>
    </location>
</feature>
<evidence type="ECO:0000313" key="3">
    <source>
        <dbReference type="Proteomes" id="UP000007382"/>
    </source>
</evidence>